<organism evidence="1 4">
    <name type="scientific">Pseudoduganella plicata</name>
    <dbReference type="NCBI Taxonomy" id="321984"/>
    <lineage>
        <taxon>Bacteria</taxon>
        <taxon>Pseudomonadati</taxon>
        <taxon>Pseudomonadota</taxon>
        <taxon>Betaproteobacteria</taxon>
        <taxon>Burkholderiales</taxon>
        <taxon>Oxalobacteraceae</taxon>
        <taxon>Telluria group</taxon>
        <taxon>Pseudoduganella</taxon>
    </lineage>
</organism>
<keyword evidence="3" id="KW-1185">Reference proteome</keyword>
<reference evidence="1" key="1">
    <citation type="journal article" date="2014" name="Int. J. Syst. Evol. Microbiol.">
        <title>Complete genome sequence of Corynebacterium casei LMG S-19264T (=DSM 44701T), isolated from a smear-ripened cheese.</title>
        <authorList>
            <consortium name="US DOE Joint Genome Institute (JGI-PGF)"/>
            <person name="Walter F."/>
            <person name="Albersmeier A."/>
            <person name="Kalinowski J."/>
            <person name="Ruckert C."/>
        </authorList>
    </citation>
    <scope>NUCLEOTIDE SEQUENCE</scope>
    <source>
        <strain evidence="1">KCTC 12344</strain>
    </source>
</reference>
<dbReference type="EMBL" id="CP038026">
    <property type="protein sequence ID" value="QBQ35309.1"/>
    <property type="molecule type" value="Genomic_DNA"/>
</dbReference>
<dbReference type="Proteomes" id="UP000294359">
    <property type="component" value="Chromosome"/>
</dbReference>
<dbReference type="RefSeq" id="WP_134383548.1">
    <property type="nucleotide sequence ID" value="NZ_BMWW01000007.1"/>
</dbReference>
<reference evidence="1" key="3">
    <citation type="submission" date="2022-12" db="EMBL/GenBank/DDBJ databases">
        <authorList>
            <person name="Sun Q."/>
            <person name="Kim S."/>
        </authorList>
    </citation>
    <scope>NUCLEOTIDE SEQUENCE</scope>
    <source>
        <strain evidence="1">KCTC 12344</strain>
    </source>
</reference>
<evidence type="ECO:0000313" key="3">
    <source>
        <dbReference type="Proteomes" id="UP000294359"/>
    </source>
</evidence>
<dbReference type="Proteomes" id="UP000619512">
    <property type="component" value="Unassembled WGS sequence"/>
</dbReference>
<dbReference type="EMBL" id="BMWW01000007">
    <property type="protein sequence ID" value="GGZ00752.1"/>
    <property type="molecule type" value="Genomic_DNA"/>
</dbReference>
<accession>A0A4P7BDF4</accession>
<evidence type="ECO:0000313" key="4">
    <source>
        <dbReference type="Proteomes" id="UP000619512"/>
    </source>
</evidence>
<evidence type="ECO:0000313" key="1">
    <source>
        <dbReference type="EMBL" id="GGZ00752.1"/>
    </source>
</evidence>
<dbReference type="OrthoDB" id="5625257at2"/>
<sequence length="90" mass="9786">MTKAKENQAGFAPYANEADVLQVGGLTIENRLDRITIDGDIDLTMDQAGLQHARELYQLLGKAVAKLEAQRDLPARLPAPKVAKAANPFE</sequence>
<protein>
    <submittedName>
        <fullName evidence="1">Uncharacterized protein</fullName>
    </submittedName>
</protein>
<evidence type="ECO:0000313" key="2">
    <source>
        <dbReference type="EMBL" id="QBQ35309.1"/>
    </source>
</evidence>
<proteinExistence type="predicted"/>
<gene>
    <name evidence="2" type="ORF">E1742_03360</name>
    <name evidence="1" type="ORF">GCM10007388_37840</name>
</gene>
<reference evidence="2 3" key="2">
    <citation type="submission" date="2019-03" db="EMBL/GenBank/DDBJ databases">
        <title>Draft Genome Sequences of Six Type Strains of the Genus Massilia.</title>
        <authorList>
            <person name="Miess H."/>
            <person name="Frediansyhah A."/>
            <person name="Gross H."/>
        </authorList>
    </citation>
    <scope>NUCLEOTIDE SEQUENCE [LARGE SCALE GENOMIC DNA]</scope>
    <source>
        <strain evidence="2 3">DSM 17505</strain>
    </source>
</reference>
<name>A0A4P7BDF4_9BURK</name>
<dbReference type="AlphaFoldDB" id="A0A4P7BDF4"/>